<dbReference type="InterPro" id="IPR000792">
    <property type="entry name" value="Tscrpt_reg_LuxR_C"/>
</dbReference>
<keyword evidence="6" id="KW-1185">Reference proteome</keyword>
<evidence type="ECO:0000259" key="4">
    <source>
        <dbReference type="PROSITE" id="PS50043"/>
    </source>
</evidence>
<keyword evidence="2" id="KW-0238">DNA-binding</keyword>
<comment type="caution">
    <text evidence="5">The sequence shown here is derived from an EMBL/GenBank/DDBJ whole genome shotgun (WGS) entry which is preliminary data.</text>
</comment>
<evidence type="ECO:0000256" key="3">
    <source>
        <dbReference type="ARBA" id="ARBA00023163"/>
    </source>
</evidence>
<dbReference type="InterPro" id="IPR036693">
    <property type="entry name" value="TF_LuxR_autoind-bd_dom_sf"/>
</dbReference>
<dbReference type="PROSITE" id="PS50043">
    <property type="entry name" value="HTH_LUXR_2"/>
    <property type="match status" value="1"/>
</dbReference>
<reference evidence="6" key="1">
    <citation type="journal article" date="2019" name="Int. J. Syst. Evol. Microbiol.">
        <title>The Global Catalogue of Microorganisms (GCM) 10K type strain sequencing project: providing services to taxonomists for standard genome sequencing and annotation.</title>
        <authorList>
            <consortium name="The Broad Institute Genomics Platform"/>
            <consortium name="The Broad Institute Genome Sequencing Center for Infectious Disease"/>
            <person name="Wu L."/>
            <person name="Ma J."/>
        </authorList>
    </citation>
    <scope>NUCLEOTIDE SEQUENCE [LARGE SCALE GENOMIC DNA]</scope>
    <source>
        <strain evidence="6">TISTR 2562</strain>
    </source>
</reference>
<evidence type="ECO:0000313" key="5">
    <source>
        <dbReference type="EMBL" id="MFD2740410.1"/>
    </source>
</evidence>
<accession>A0ABW5U3M6</accession>
<organism evidence="5 6">
    <name type="scientific">Sulfitobacter aestuarii</name>
    <dbReference type="NCBI Taxonomy" id="2161676"/>
    <lineage>
        <taxon>Bacteria</taxon>
        <taxon>Pseudomonadati</taxon>
        <taxon>Pseudomonadota</taxon>
        <taxon>Alphaproteobacteria</taxon>
        <taxon>Rhodobacterales</taxon>
        <taxon>Roseobacteraceae</taxon>
        <taxon>Sulfitobacter</taxon>
    </lineage>
</organism>
<keyword evidence="1" id="KW-0805">Transcription regulation</keyword>
<evidence type="ECO:0000256" key="2">
    <source>
        <dbReference type="ARBA" id="ARBA00023125"/>
    </source>
</evidence>
<dbReference type="PANTHER" id="PTHR44688">
    <property type="entry name" value="DNA-BINDING TRANSCRIPTIONAL ACTIVATOR DEVR_DOSR"/>
    <property type="match status" value="1"/>
</dbReference>
<dbReference type="Proteomes" id="UP001597474">
    <property type="component" value="Unassembled WGS sequence"/>
</dbReference>
<dbReference type="EMBL" id="JBHUMP010000010">
    <property type="protein sequence ID" value="MFD2740410.1"/>
    <property type="molecule type" value="Genomic_DNA"/>
</dbReference>
<dbReference type="SUPFAM" id="SSF46894">
    <property type="entry name" value="C-terminal effector domain of the bipartite response regulators"/>
    <property type="match status" value="1"/>
</dbReference>
<dbReference type="Pfam" id="PF00196">
    <property type="entry name" value="GerE"/>
    <property type="match status" value="1"/>
</dbReference>
<gene>
    <name evidence="5" type="ORF">ACFSUD_12555</name>
</gene>
<dbReference type="PRINTS" id="PR00038">
    <property type="entry name" value="HTHLUXR"/>
</dbReference>
<dbReference type="SUPFAM" id="SSF75516">
    <property type="entry name" value="Pheromone-binding domain of LuxR-like quorum-sensing transcription factors"/>
    <property type="match status" value="1"/>
</dbReference>
<dbReference type="PANTHER" id="PTHR44688:SF16">
    <property type="entry name" value="DNA-BINDING TRANSCRIPTIONAL ACTIVATOR DEVR_DOSR"/>
    <property type="match status" value="1"/>
</dbReference>
<dbReference type="CDD" id="cd06170">
    <property type="entry name" value="LuxR_C_like"/>
    <property type="match status" value="1"/>
</dbReference>
<name>A0ABW5U3M6_9RHOB</name>
<dbReference type="Gene3D" id="1.10.10.10">
    <property type="entry name" value="Winged helix-like DNA-binding domain superfamily/Winged helix DNA-binding domain"/>
    <property type="match status" value="1"/>
</dbReference>
<protein>
    <submittedName>
        <fullName evidence="5">LuxR family transcriptional regulator</fullName>
    </submittedName>
</protein>
<evidence type="ECO:0000256" key="1">
    <source>
        <dbReference type="ARBA" id="ARBA00023015"/>
    </source>
</evidence>
<proteinExistence type="predicted"/>
<dbReference type="InterPro" id="IPR016032">
    <property type="entry name" value="Sig_transdc_resp-reg_C-effctor"/>
</dbReference>
<sequence length="233" mass="25700">MSVIDLSKLPFVENELQSFLDSICETHELDYAAYAGLNPAAQSVHGFVNYPEEWQARYVTRGFQHRDPALLLASRSIAPVDWQRLRDEASFHDIFRDAHDFGISNQGMTIPVRGPFGDIGLFSVTRDCGDREWALLKTKIIGALQSAAVHLHDNVIRSRAQSALPAGPRLSPRETEALQWIAAGKSQLDVSDILSISQRTVEVHLRSAREKLGALSTAQAVARAIGLGLIHPI</sequence>
<dbReference type="RefSeq" id="WP_386374939.1">
    <property type="nucleotide sequence ID" value="NZ_JBHUMP010000010.1"/>
</dbReference>
<feature type="domain" description="HTH luxR-type" evidence="4">
    <location>
        <begin position="163"/>
        <end position="228"/>
    </location>
</feature>
<dbReference type="Pfam" id="PF03472">
    <property type="entry name" value="Autoind_bind"/>
    <property type="match status" value="1"/>
</dbReference>
<dbReference type="InterPro" id="IPR005143">
    <property type="entry name" value="TF_LuxR_autoind-bd_dom"/>
</dbReference>
<evidence type="ECO:0000313" key="6">
    <source>
        <dbReference type="Proteomes" id="UP001597474"/>
    </source>
</evidence>
<keyword evidence="3" id="KW-0804">Transcription</keyword>
<dbReference type="InterPro" id="IPR036388">
    <property type="entry name" value="WH-like_DNA-bd_sf"/>
</dbReference>
<dbReference type="Gene3D" id="3.30.450.80">
    <property type="entry name" value="Transcription factor LuxR-like, autoinducer-binding domain"/>
    <property type="match status" value="1"/>
</dbReference>
<dbReference type="SMART" id="SM00421">
    <property type="entry name" value="HTH_LUXR"/>
    <property type="match status" value="1"/>
</dbReference>